<dbReference type="Pfam" id="PF01798">
    <property type="entry name" value="Nop"/>
    <property type="match status" value="1"/>
</dbReference>
<name>A0A1I8QAZ4_STOCA</name>
<evidence type="ECO:0000256" key="8">
    <source>
        <dbReference type="ARBA" id="ARBA00064370"/>
    </source>
</evidence>
<dbReference type="Gene3D" id="1.10.246.90">
    <property type="entry name" value="Nop domain"/>
    <property type="match status" value="1"/>
</dbReference>
<evidence type="ECO:0000313" key="11">
    <source>
        <dbReference type="EnsemblMetazoa" id="SCAU015488-PA"/>
    </source>
</evidence>
<evidence type="ECO:0000256" key="6">
    <source>
        <dbReference type="ARBA" id="ARBA00041388"/>
    </source>
</evidence>
<feature type="compositionally biased region" description="Basic residues" evidence="9">
    <location>
        <begin position="491"/>
        <end position="505"/>
    </location>
</feature>
<evidence type="ECO:0000256" key="7">
    <source>
        <dbReference type="ARBA" id="ARBA00053627"/>
    </source>
</evidence>
<dbReference type="Proteomes" id="UP000095300">
    <property type="component" value="Unassembled WGS sequence"/>
</dbReference>
<dbReference type="SMART" id="SM00931">
    <property type="entry name" value="NOSIC"/>
    <property type="match status" value="1"/>
</dbReference>
<dbReference type="PROSITE" id="PS51358">
    <property type="entry name" value="NOP"/>
    <property type="match status" value="1"/>
</dbReference>
<comment type="function">
    <text evidence="7">Involved in the early to middle stages of 60S ribosomal subunit biogenesis. Required for the biogenesis of box C/D snoRNAs such U3, U8 and U14 snoRNAs. Part of the small subunit (SSU) processome, first precursor of the small eukaryotic ribosomal subunit. During the assembly of the SSU processome in the nucleolus, many ribosome biogenesis factors, an RNA chaperone and ribosomal proteins associate with the nascent pre-rRNA and work in concert to generate RNA folding, modifications, rearrangements and cleavage as well as targeted degradation of pre-ribosomal RNA by the RNA exosome. Core component of box C/D small nucleolar ribonucleoprotein (snoRNP) complexes that function in methylation of multiple sites on ribosomal RNAs (rRNAs) and messenger RNAs (mRNAs).</text>
</comment>
<organism evidence="11 12">
    <name type="scientific">Stomoxys calcitrans</name>
    <name type="common">Stable fly</name>
    <name type="synonym">Conops calcitrans</name>
    <dbReference type="NCBI Taxonomy" id="35570"/>
    <lineage>
        <taxon>Eukaryota</taxon>
        <taxon>Metazoa</taxon>
        <taxon>Ecdysozoa</taxon>
        <taxon>Arthropoda</taxon>
        <taxon>Hexapoda</taxon>
        <taxon>Insecta</taxon>
        <taxon>Pterygota</taxon>
        <taxon>Neoptera</taxon>
        <taxon>Endopterygota</taxon>
        <taxon>Diptera</taxon>
        <taxon>Brachycera</taxon>
        <taxon>Muscomorpha</taxon>
        <taxon>Muscoidea</taxon>
        <taxon>Muscidae</taxon>
        <taxon>Stomoxys</taxon>
    </lineage>
</organism>
<evidence type="ECO:0000256" key="5">
    <source>
        <dbReference type="ARBA" id="ARBA00040742"/>
    </source>
</evidence>
<feature type="compositionally biased region" description="Polar residues" evidence="9">
    <location>
        <begin position="430"/>
        <end position="445"/>
    </location>
</feature>
<accession>A0A1I8QAZ4</accession>
<proteinExistence type="inferred from homology"/>
<feature type="region of interest" description="Disordered" evidence="9">
    <location>
        <begin position="428"/>
        <end position="505"/>
    </location>
</feature>
<reference evidence="11" key="1">
    <citation type="submission" date="2020-05" db="UniProtKB">
        <authorList>
            <consortium name="EnsemblMetazoa"/>
        </authorList>
    </citation>
    <scope>IDENTIFICATION</scope>
    <source>
        <strain evidence="11">USDA</strain>
    </source>
</reference>
<dbReference type="VEuPathDB" id="VectorBase:SCAU015488"/>
<evidence type="ECO:0000256" key="1">
    <source>
        <dbReference type="ARBA" id="ARBA00004604"/>
    </source>
</evidence>
<comment type="subcellular location">
    <subcellularLocation>
        <location evidence="1">Nucleus</location>
        <location evidence="1">Nucleolus</location>
    </subcellularLocation>
</comment>
<feature type="compositionally biased region" description="Low complexity" evidence="9">
    <location>
        <begin position="471"/>
        <end position="484"/>
    </location>
</feature>
<dbReference type="InterPro" id="IPR012976">
    <property type="entry name" value="NOSIC"/>
</dbReference>
<dbReference type="AlphaFoldDB" id="A0A1I8QAZ4"/>
<dbReference type="SUPFAM" id="SSF89124">
    <property type="entry name" value="Nop domain"/>
    <property type="match status" value="1"/>
</dbReference>
<dbReference type="PANTHER" id="PTHR10894">
    <property type="entry name" value="NUCLEOLAR PROTEIN 5 NUCLEOLAR PROTEIN NOP5 NOP58"/>
    <property type="match status" value="1"/>
</dbReference>
<dbReference type="KEGG" id="scac:106082976"/>
<evidence type="ECO:0000313" key="12">
    <source>
        <dbReference type="Proteomes" id="UP000095300"/>
    </source>
</evidence>
<dbReference type="InterPro" id="IPR012974">
    <property type="entry name" value="NOP58/56_N"/>
</dbReference>
<comment type="similarity">
    <text evidence="2">Belongs to the NOP5/NOP56 family.</text>
</comment>
<comment type="subunit">
    <text evidence="8">Part of a large pre-ribosomal ribonucleoprotein (RNP) complex, that consists of at least 62 ribosomal proteins, 45 nonribosomal proteins and both pre-rRNA and mature rRNA species. Within this complex directly interacts with TCOF1 in an RNA-independent manner. Core component of box C/D small nucleolar ribonucleoprotein (snoRNP) particles; the core proteins SNU13, NOP56, NOP58 and FBL or FBLL1 assemble stepwise onto the snoRNA. Interacts with NOP1 and NOP58. Interacts with NUFIP1, RUVBL1 and RUVBL2; RUVBL1:RUVBL2 seem to bridge the association of NOP56 with NUFIP1. Part of the small subunit (SSU) processome, composed of more than 70 proteins and the RNA chaperone small nucleolar RNA (snoRNA) U3. Interacts with NOP2 and FBL.</text>
</comment>
<dbReference type="Gene3D" id="1.10.287.4070">
    <property type="match status" value="1"/>
</dbReference>
<dbReference type="GO" id="GO:0042254">
    <property type="term" value="P:ribosome biogenesis"/>
    <property type="evidence" value="ECO:0007669"/>
    <property type="project" value="UniProtKB-KW"/>
</dbReference>
<dbReference type="EnsemblMetazoa" id="SCAU015488-RA">
    <property type="protein sequence ID" value="SCAU015488-PA"/>
    <property type="gene ID" value="SCAU015488"/>
</dbReference>
<dbReference type="STRING" id="35570.A0A1I8QAZ4"/>
<dbReference type="InterPro" id="IPR002687">
    <property type="entry name" value="Nop_dom"/>
</dbReference>
<dbReference type="InterPro" id="IPR045056">
    <property type="entry name" value="Nop56/Nop58"/>
</dbReference>
<evidence type="ECO:0000256" key="2">
    <source>
        <dbReference type="ARBA" id="ARBA00009211"/>
    </source>
</evidence>
<dbReference type="GO" id="GO:0031428">
    <property type="term" value="C:box C/D methylation guide snoRNP complex"/>
    <property type="evidence" value="ECO:0007669"/>
    <property type="project" value="InterPro"/>
</dbReference>
<evidence type="ECO:0000259" key="10">
    <source>
        <dbReference type="PROSITE" id="PS51358"/>
    </source>
</evidence>
<evidence type="ECO:0000256" key="9">
    <source>
        <dbReference type="SAM" id="MobiDB-lite"/>
    </source>
</evidence>
<dbReference type="FunFam" id="1.10.246.90:FF:000001">
    <property type="entry name" value="Nucleolar protein 56"/>
    <property type="match status" value="1"/>
</dbReference>
<evidence type="ECO:0000256" key="3">
    <source>
        <dbReference type="ARBA" id="ARBA00022517"/>
    </source>
</evidence>
<dbReference type="InterPro" id="IPR036070">
    <property type="entry name" value="Nop_dom_sf"/>
</dbReference>
<keyword evidence="12" id="KW-1185">Reference proteome</keyword>
<dbReference type="InterPro" id="IPR042239">
    <property type="entry name" value="Nop_C"/>
</dbReference>
<dbReference type="Pfam" id="PF08156">
    <property type="entry name" value="NOP5NT"/>
    <property type="match status" value="1"/>
</dbReference>
<keyword evidence="3" id="KW-0690">Ribosome biogenesis</keyword>
<gene>
    <name evidence="11" type="primary">106082976</name>
</gene>
<dbReference type="OrthoDB" id="6780543at2759"/>
<dbReference type="GO" id="GO:0030515">
    <property type="term" value="F:snoRNA binding"/>
    <property type="evidence" value="ECO:0007669"/>
    <property type="project" value="InterPro"/>
</dbReference>
<sequence length="505" mass="56125">MSQLYVLYEHAAGYALFSVKEFEEVAMFLPQVESSVTDLAKFNSIVKLAGFAPFKTAISALENINAISEGIVPQDLMVFLDDFFSKLKKKKCQLGIGDSKLGAAITEAIGVQCSHFGVVPEILRGVRFHFHKLIKGFTDKSAGIAQLGLGHSYSRAKVKFNVHRSDNMIIQSIALLDQLDKDVNTFSMRIREWYSYHFPELVKIVPDNYIFAKAAKFIKDRKTLTQDKLEELEEIVMDSAKAQAIIDAAKMSMGMDISIVDLMNIELFAERVVKLSEYRKKLSTYLHNKMECVAPNLQSLIGDQVGARLISHAGSLTNLAKYPASTVQILGAEKALFRALKTRSNTPKYGLLYHSSFIGRAGLKNKGRISRFLANKCSIASRIDCFLEQPTAVFGETLKQQVEERLKFYESGEVPRKNIEVMKEAIEMASSETPKPQPGEASSQTKKNKKKKRKLEESEAANGNGATTQSDENGAGEVAEAAENGGDGEPKKKKKKKKNKNKDNE</sequence>
<protein>
    <recommendedName>
        <fullName evidence="5">Nucleolar protein 56</fullName>
    </recommendedName>
    <alternativeName>
        <fullName evidence="6">Nucleolar protein 5A</fullName>
    </alternativeName>
</protein>
<dbReference type="PANTHER" id="PTHR10894:SF0">
    <property type="entry name" value="NUCLEOLAR PROTEIN 56"/>
    <property type="match status" value="1"/>
</dbReference>
<dbReference type="FunFam" id="1.10.287.4070:FF:000002">
    <property type="entry name" value="Nucleolar protein 56"/>
    <property type="match status" value="1"/>
</dbReference>
<evidence type="ECO:0000256" key="4">
    <source>
        <dbReference type="ARBA" id="ARBA00023242"/>
    </source>
</evidence>
<keyword evidence="4" id="KW-0539">Nucleus</keyword>
<feature type="domain" description="Nop" evidence="10">
    <location>
        <begin position="293"/>
        <end position="411"/>
    </location>
</feature>
<dbReference type="GO" id="GO:0032040">
    <property type="term" value="C:small-subunit processome"/>
    <property type="evidence" value="ECO:0007669"/>
    <property type="project" value="InterPro"/>
</dbReference>